<dbReference type="RefSeq" id="WP_377352941.1">
    <property type="nucleotide sequence ID" value="NZ_JBHTLQ010000009.1"/>
</dbReference>
<gene>
    <name evidence="4" type="ORF">ACFQ27_05830</name>
</gene>
<dbReference type="EMBL" id="JBHTLQ010000009">
    <property type="protein sequence ID" value="MFD1190094.1"/>
    <property type="molecule type" value="Genomic_DNA"/>
</dbReference>
<accession>A0ABW3SYX1</accession>
<proteinExistence type="predicted"/>
<dbReference type="PROSITE" id="PS51257">
    <property type="entry name" value="PROKAR_LIPOPROTEIN"/>
    <property type="match status" value="1"/>
</dbReference>
<feature type="compositionally biased region" description="Low complexity" evidence="1">
    <location>
        <begin position="22"/>
        <end position="31"/>
    </location>
</feature>
<dbReference type="PANTHER" id="PTHR43135:SF3">
    <property type="entry name" value="ALPHA-D-RIBOSE 1-METHYLPHOSPHONATE 5-TRIPHOSPHATE DIPHOSPHATASE"/>
    <property type="match status" value="1"/>
</dbReference>
<dbReference type="InterPro" id="IPR006680">
    <property type="entry name" value="Amidohydro-rel"/>
</dbReference>
<organism evidence="4 5">
    <name type="scientific">Phenylobacterium conjunctum</name>
    <dbReference type="NCBI Taxonomy" id="1298959"/>
    <lineage>
        <taxon>Bacteria</taxon>
        <taxon>Pseudomonadati</taxon>
        <taxon>Pseudomonadota</taxon>
        <taxon>Alphaproteobacteria</taxon>
        <taxon>Caulobacterales</taxon>
        <taxon>Caulobacteraceae</taxon>
        <taxon>Phenylobacterium</taxon>
    </lineage>
</organism>
<dbReference type="Proteomes" id="UP001597216">
    <property type="component" value="Unassembled WGS sequence"/>
</dbReference>
<comment type="caution">
    <text evidence="4">The sequence shown here is derived from an EMBL/GenBank/DDBJ whole genome shotgun (WGS) entry which is preliminary data.</text>
</comment>
<evidence type="ECO:0000259" key="3">
    <source>
        <dbReference type="Pfam" id="PF01979"/>
    </source>
</evidence>
<dbReference type="SUPFAM" id="SSF51338">
    <property type="entry name" value="Composite domain of metallo-dependent hydrolases"/>
    <property type="match status" value="1"/>
</dbReference>
<feature type="region of interest" description="Disordered" evidence="1">
    <location>
        <begin position="22"/>
        <end position="60"/>
    </location>
</feature>
<feature type="domain" description="Amidohydrolase-related" evidence="3">
    <location>
        <begin position="398"/>
        <end position="448"/>
    </location>
</feature>
<feature type="chain" id="PRO_5046872867" evidence="2">
    <location>
        <begin position="21"/>
        <end position="485"/>
    </location>
</feature>
<evidence type="ECO:0000313" key="5">
    <source>
        <dbReference type="Proteomes" id="UP001597216"/>
    </source>
</evidence>
<dbReference type="CDD" id="cd01309">
    <property type="entry name" value="Met_dep_hydrolase_C"/>
    <property type="match status" value="1"/>
</dbReference>
<dbReference type="InterPro" id="IPR011059">
    <property type="entry name" value="Metal-dep_hydrolase_composite"/>
</dbReference>
<protein>
    <submittedName>
        <fullName evidence="4">Amidohydrolase</fullName>
    </submittedName>
</protein>
<keyword evidence="5" id="KW-1185">Reference proteome</keyword>
<dbReference type="PANTHER" id="PTHR43135">
    <property type="entry name" value="ALPHA-D-RIBOSE 1-METHYLPHOSPHONATE 5-TRIPHOSPHATE DIPHOSPHATASE"/>
    <property type="match status" value="1"/>
</dbReference>
<name>A0ABW3SYX1_9CAUL</name>
<dbReference type="InterPro" id="IPR051781">
    <property type="entry name" value="Metallo-dep_Hydrolase"/>
</dbReference>
<dbReference type="Pfam" id="PF01979">
    <property type="entry name" value="Amidohydro_1"/>
    <property type="match status" value="1"/>
</dbReference>
<sequence>MRIWVTAAAVLATAAMGGCATTGGAAQAASRPKAEAKAAPKPLPKGLDPQASANPFPSTYKPLAGRPTAIVGATALTGTGEQVDNATVLFKDGRIEQVAAGLPAPAGYEVIEAKGKWVTPGLIDTHSHLGVYAAPAVAAHSDGNELTNPTTPEVWAEHSVWPQDPQFNTARVGGVTTLLILPGSGNLIGGRGVTLRNVPGRTVQDMKFPDAPYTLKMACGENPKRVYGSKGRAPSTRMGNVAGYRAAWINAADYKRRWDDYRAKVERGEKADAPKRDLGLDTLMGVLNGEILIENHCYRADEMAQMIDISKEFGYRITAFHHAVEAYKIADKLADNGICVATWTNWWGGKMEMADSVEANVPLVDAIKGGCAIIKSDDPDVTQRLNQEAAEALAAGRAAGLNITEAQAIRWITANPAKALGISAQTGSLEAGKRADLVIWDKDPFSIYARTERVYVDGGIAYDRRDSSRQPVSDFELGLAREGVR</sequence>
<keyword evidence="2" id="KW-0732">Signal</keyword>
<dbReference type="InterPro" id="IPR032466">
    <property type="entry name" value="Metal_Hydrolase"/>
</dbReference>
<reference evidence="5" key="1">
    <citation type="journal article" date="2019" name="Int. J. Syst. Evol. Microbiol.">
        <title>The Global Catalogue of Microorganisms (GCM) 10K type strain sequencing project: providing services to taxonomists for standard genome sequencing and annotation.</title>
        <authorList>
            <consortium name="The Broad Institute Genomics Platform"/>
            <consortium name="The Broad Institute Genome Sequencing Center for Infectious Disease"/>
            <person name="Wu L."/>
            <person name="Ma J."/>
        </authorList>
    </citation>
    <scope>NUCLEOTIDE SEQUENCE [LARGE SCALE GENOMIC DNA]</scope>
    <source>
        <strain evidence="5">CCUG 55074</strain>
    </source>
</reference>
<dbReference type="Gene3D" id="3.20.20.140">
    <property type="entry name" value="Metal-dependent hydrolases"/>
    <property type="match status" value="1"/>
</dbReference>
<evidence type="ECO:0000313" key="4">
    <source>
        <dbReference type="EMBL" id="MFD1190094.1"/>
    </source>
</evidence>
<dbReference type="SUPFAM" id="SSF51556">
    <property type="entry name" value="Metallo-dependent hydrolases"/>
    <property type="match status" value="1"/>
</dbReference>
<feature type="signal peptide" evidence="2">
    <location>
        <begin position="1"/>
        <end position="20"/>
    </location>
</feature>
<evidence type="ECO:0000256" key="1">
    <source>
        <dbReference type="SAM" id="MobiDB-lite"/>
    </source>
</evidence>
<evidence type="ECO:0000256" key="2">
    <source>
        <dbReference type="SAM" id="SignalP"/>
    </source>
</evidence>